<dbReference type="eggNOG" id="ENOG502R41B">
    <property type="taxonomic scope" value="Eukaryota"/>
</dbReference>
<accession>V7BYN7</accession>
<evidence type="ECO:0000313" key="4">
    <source>
        <dbReference type="EMBL" id="ESW21711.1"/>
    </source>
</evidence>
<dbReference type="OrthoDB" id="1431611at2759"/>
<name>V7BYN7_PHAVU</name>
<keyword evidence="5" id="KW-1185">Reference proteome</keyword>
<keyword evidence="2" id="KW-0677">Repeat</keyword>
<dbReference type="Gramene" id="ESW21711">
    <property type="protein sequence ID" value="ESW21711"/>
    <property type="gene ID" value="PHAVU_005G093400g"/>
</dbReference>
<organism evidence="4 5">
    <name type="scientific">Phaseolus vulgaris</name>
    <name type="common">Kidney bean</name>
    <name type="synonym">French bean</name>
    <dbReference type="NCBI Taxonomy" id="3885"/>
    <lineage>
        <taxon>Eukaryota</taxon>
        <taxon>Viridiplantae</taxon>
        <taxon>Streptophyta</taxon>
        <taxon>Embryophyta</taxon>
        <taxon>Tracheophyta</taxon>
        <taxon>Spermatophyta</taxon>
        <taxon>Magnoliopsida</taxon>
        <taxon>eudicotyledons</taxon>
        <taxon>Gunneridae</taxon>
        <taxon>Pentapetalae</taxon>
        <taxon>rosids</taxon>
        <taxon>fabids</taxon>
        <taxon>Fabales</taxon>
        <taxon>Fabaceae</taxon>
        <taxon>Papilionoideae</taxon>
        <taxon>50 kb inversion clade</taxon>
        <taxon>NPAAA clade</taxon>
        <taxon>indigoferoid/millettioid clade</taxon>
        <taxon>Phaseoleae</taxon>
        <taxon>Phaseolus</taxon>
    </lineage>
</organism>
<dbReference type="Pfam" id="PF20160">
    <property type="entry name" value="C-JID"/>
    <property type="match status" value="1"/>
</dbReference>
<dbReference type="InterPro" id="IPR045344">
    <property type="entry name" value="C-JID"/>
</dbReference>
<sequence>TCPNLKRIDLSNSKDLVETPDFSRIIKLERLDLSGCRSLSYVHSSIGLLKKLAFLNLRNCCNLVMIDFGRVGNMSSLRVIHLSGCRELKSTPDFTRATHIEYLDMDNCSNLSTIHESIEVLSNLTFLSLRYCRNLVSVSDRIYSLVSLQTLDLCGCSKLTKFLPRQASNPRLECLILLDLSFCYLEEVPDAIGELRCLERLNLRGNKFVSVPDSIRRLQCLAYLNLSDCYQLGVLLDLPIGGATSGGRYFKTVSGSRDRRSSLYLFNCPEMANILSKPWDCWSLELAWIFRLIKESYHFRCGFDIVVPWGLEIPRWFSKRFEGDSVISIVEFNVDEDWMGFAFCVIYGRNNGSAVGHSSWHSFYLSFVSKHTEEYFDMQHDLEVQYSVVSNHLWIIYISREHCHFVKTGAHISFKAKPSVKIHRWGMRSIFKKDVHDFKRMQQGQHLPFPRDEVHPVNFVFVQKSNINFGPIFQLPYNWLRTKEDEVEKNDAEVKENNLSYAGF</sequence>
<evidence type="ECO:0000259" key="3">
    <source>
        <dbReference type="Pfam" id="PF20160"/>
    </source>
</evidence>
<evidence type="ECO:0000313" key="5">
    <source>
        <dbReference type="Proteomes" id="UP000000226"/>
    </source>
</evidence>
<dbReference type="Gene3D" id="3.80.10.10">
    <property type="entry name" value="Ribonuclease Inhibitor"/>
    <property type="match status" value="2"/>
</dbReference>
<proteinExistence type="predicted"/>
<dbReference type="EMBL" id="CM002292">
    <property type="protein sequence ID" value="ESW21711.1"/>
    <property type="molecule type" value="Genomic_DNA"/>
</dbReference>
<reference evidence="5" key="1">
    <citation type="journal article" date="2014" name="Nat. Genet.">
        <title>A reference genome for common bean and genome-wide analysis of dual domestications.</title>
        <authorList>
            <person name="Schmutz J."/>
            <person name="McClean P.E."/>
            <person name="Mamidi S."/>
            <person name="Wu G.A."/>
            <person name="Cannon S.B."/>
            <person name="Grimwood J."/>
            <person name="Jenkins J."/>
            <person name="Shu S."/>
            <person name="Song Q."/>
            <person name="Chavarro C."/>
            <person name="Torres-Torres M."/>
            <person name="Geffroy V."/>
            <person name="Moghaddam S.M."/>
            <person name="Gao D."/>
            <person name="Abernathy B."/>
            <person name="Barry K."/>
            <person name="Blair M."/>
            <person name="Brick M.A."/>
            <person name="Chovatia M."/>
            <person name="Gepts P."/>
            <person name="Goodstein D.M."/>
            <person name="Gonzales M."/>
            <person name="Hellsten U."/>
            <person name="Hyten D.L."/>
            <person name="Jia G."/>
            <person name="Kelly J.D."/>
            <person name="Kudrna D."/>
            <person name="Lee R."/>
            <person name="Richard M.M."/>
            <person name="Miklas P.N."/>
            <person name="Osorno J.M."/>
            <person name="Rodrigues J."/>
            <person name="Thareau V."/>
            <person name="Urrea C.A."/>
            <person name="Wang M."/>
            <person name="Yu Y."/>
            <person name="Zhang M."/>
            <person name="Wing R.A."/>
            <person name="Cregan P.B."/>
            <person name="Rokhsar D.S."/>
            <person name="Jackson S.A."/>
        </authorList>
    </citation>
    <scope>NUCLEOTIDE SEQUENCE [LARGE SCALE GENOMIC DNA]</scope>
    <source>
        <strain evidence="5">cv. G19833</strain>
    </source>
</reference>
<dbReference type="InterPro" id="IPR001611">
    <property type="entry name" value="Leu-rich_rpt"/>
</dbReference>
<evidence type="ECO:0000256" key="2">
    <source>
        <dbReference type="ARBA" id="ARBA00022737"/>
    </source>
</evidence>
<feature type="non-terminal residue" evidence="4">
    <location>
        <position position="1"/>
    </location>
</feature>
<protein>
    <recommendedName>
        <fullName evidence="3">C-JID domain-containing protein</fullName>
    </recommendedName>
</protein>
<gene>
    <name evidence="4" type="ORF">PHAVU_005G093400g</name>
</gene>
<keyword evidence="1" id="KW-0433">Leucine-rich repeat</keyword>
<dbReference type="Proteomes" id="UP000000226">
    <property type="component" value="Chromosome 5"/>
</dbReference>
<dbReference type="Pfam" id="PF00560">
    <property type="entry name" value="LRR_1"/>
    <property type="match status" value="1"/>
</dbReference>
<dbReference type="AlphaFoldDB" id="V7BYN7"/>
<evidence type="ECO:0000256" key="1">
    <source>
        <dbReference type="ARBA" id="ARBA00022614"/>
    </source>
</evidence>
<dbReference type="InterPro" id="IPR032675">
    <property type="entry name" value="LRR_dom_sf"/>
</dbReference>
<dbReference type="PANTHER" id="PTHR47186">
    <property type="entry name" value="LEUCINE-RICH REPEAT-CONTAINING PROTEIN 57"/>
    <property type="match status" value="1"/>
</dbReference>
<dbReference type="SUPFAM" id="SSF52058">
    <property type="entry name" value="L domain-like"/>
    <property type="match status" value="1"/>
</dbReference>
<dbReference type="PANTHER" id="PTHR47186:SF3">
    <property type="entry name" value="OS09G0267800 PROTEIN"/>
    <property type="match status" value="1"/>
</dbReference>
<feature type="domain" description="C-JID" evidence="3">
    <location>
        <begin position="310"/>
        <end position="435"/>
    </location>
</feature>
<dbReference type="OMA" id="ACGIRMI"/>